<proteinExistence type="predicted"/>
<feature type="domain" description="VOC" evidence="1">
    <location>
        <begin position="5"/>
        <end position="133"/>
    </location>
</feature>
<dbReference type="EMBL" id="STGY01000031">
    <property type="protein sequence ID" value="THV42035.1"/>
    <property type="molecule type" value="Genomic_DNA"/>
</dbReference>
<reference evidence="3" key="1">
    <citation type="submission" date="2019-04" db="EMBL/GenBank/DDBJ databases">
        <title>Nocardioides xinjiangensis sp. nov.</title>
        <authorList>
            <person name="Liu S."/>
        </authorList>
    </citation>
    <scope>NUCLEOTIDE SEQUENCE [LARGE SCALE GENOMIC DNA]</scope>
    <source>
        <strain evidence="3">18</strain>
    </source>
</reference>
<dbReference type="Pfam" id="PF00903">
    <property type="entry name" value="Glyoxalase"/>
    <property type="match status" value="1"/>
</dbReference>
<evidence type="ECO:0000313" key="2">
    <source>
        <dbReference type="EMBL" id="THV42035.1"/>
    </source>
</evidence>
<dbReference type="PROSITE" id="PS51819">
    <property type="entry name" value="VOC"/>
    <property type="match status" value="1"/>
</dbReference>
<evidence type="ECO:0000259" key="1">
    <source>
        <dbReference type="PROSITE" id="PS51819"/>
    </source>
</evidence>
<dbReference type="AlphaFoldDB" id="A0A4S8QGE6"/>
<name>A0A4S8QGE6_9ACTN</name>
<reference evidence="2 3" key="2">
    <citation type="submission" date="2019-05" db="EMBL/GenBank/DDBJ databases">
        <title>Glycomyces buryatensis sp. nov.</title>
        <authorList>
            <person name="Nikitina E."/>
        </authorList>
    </citation>
    <scope>NUCLEOTIDE SEQUENCE [LARGE SCALE GENOMIC DNA]</scope>
    <source>
        <strain evidence="2 3">18</strain>
    </source>
</reference>
<dbReference type="RefSeq" id="WP_136534079.1">
    <property type="nucleotide sequence ID" value="NZ_STGY01000031.1"/>
</dbReference>
<organism evidence="2 3">
    <name type="scientific">Glycomyces buryatensis</name>
    <dbReference type="NCBI Taxonomy" id="2570927"/>
    <lineage>
        <taxon>Bacteria</taxon>
        <taxon>Bacillati</taxon>
        <taxon>Actinomycetota</taxon>
        <taxon>Actinomycetes</taxon>
        <taxon>Glycomycetales</taxon>
        <taxon>Glycomycetaceae</taxon>
        <taxon>Glycomyces</taxon>
    </lineage>
</organism>
<evidence type="ECO:0000313" key="3">
    <source>
        <dbReference type="Proteomes" id="UP000308760"/>
    </source>
</evidence>
<keyword evidence="3" id="KW-1185">Reference proteome</keyword>
<sequence>MEIQFIASVSVIAADPPASRKLFVDALGLPLRKHEGDEYYSSENIAGSKHFGVWPLSQAAQACFGTTAWPTDRTIPQASIEFEVAGEAAVADAGRELQEHGFPLLHPARTEPWGQTIARVLSEEGLIIGVSYAPWLHDK</sequence>
<dbReference type="SUPFAM" id="SSF54593">
    <property type="entry name" value="Glyoxalase/Bleomycin resistance protein/Dihydroxybiphenyl dioxygenase"/>
    <property type="match status" value="1"/>
</dbReference>
<accession>A0A4S8QGE6</accession>
<comment type="caution">
    <text evidence="2">The sequence shown here is derived from an EMBL/GenBank/DDBJ whole genome shotgun (WGS) entry which is preliminary data.</text>
</comment>
<dbReference type="OrthoDB" id="8116053at2"/>
<dbReference type="InterPro" id="IPR004360">
    <property type="entry name" value="Glyas_Fos-R_dOase_dom"/>
</dbReference>
<dbReference type="InterPro" id="IPR029068">
    <property type="entry name" value="Glyas_Bleomycin-R_OHBP_Dase"/>
</dbReference>
<dbReference type="Proteomes" id="UP000308760">
    <property type="component" value="Unassembled WGS sequence"/>
</dbReference>
<dbReference type="Gene3D" id="3.10.180.10">
    <property type="entry name" value="2,3-Dihydroxybiphenyl 1,2-Dioxygenase, domain 1"/>
    <property type="match status" value="1"/>
</dbReference>
<dbReference type="InterPro" id="IPR037523">
    <property type="entry name" value="VOC_core"/>
</dbReference>
<protein>
    <submittedName>
        <fullName evidence="2">Glyoxalase</fullName>
    </submittedName>
</protein>
<gene>
    <name evidence="2" type="ORF">FAB82_08300</name>
</gene>